<reference evidence="2" key="3">
    <citation type="submission" date="2025-09" db="UniProtKB">
        <authorList>
            <consortium name="Ensembl"/>
        </authorList>
    </citation>
    <scope>IDENTIFICATION</scope>
</reference>
<dbReference type="AlphaFoldDB" id="A0A668A1D2"/>
<feature type="chain" id="PRO_5025393471" evidence="1">
    <location>
        <begin position="23"/>
        <end position="107"/>
    </location>
</feature>
<sequence>RNILQFFLWSFIYLFFKTLVSINPPATPPPRISSLHSVPNHCHLSAIIEWTAHFRVGKTSELSRHARGAGALSQVKSPAPQGHSVIIDPKALNIAGKIYQRKMGLNI</sequence>
<evidence type="ECO:0000313" key="2">
    <source>
        <dbReference type="Ensembl" id="ENSMMDP00005038881.1"/>
    </source>
</evidence>
<reference evidence="2" key="2">
    <citation type="submission" date="2025-08" db="UniProtKB">
        <authorList>
            <consortium name="Ensembl"/>
        </authorList>
    </citation>
    <scope>IDENTIFICATION</scope>
</reference>
<accession>A0A668A1D2</accession>
<dbReference type="Proteomes" id="UP000472263">
    <property type="component" value="Chromosome 16"/>
</dbReference>
<evidence type="ECO:0000313" key="3">
    <source>
        <dbReference type="Proteomes" id="UP000472263"/>
    </source>
</evidence>
<feature type="signal peptide" evidence="1">
    <location>
        <begin position="1"/>
        <end position="22"/>
    </location>
</feature>
<dbReference type="InParanoid" id="A0A668A1D2"/>
<keyword evidence="3" id="KW-1185">Reference proteome</keyword>
<reference evidence="2" key="1">
    <citation type="submission" date="2019-06" db="EMBL/GenBank/DDBJ databases">
        <authorList>
            <consortium name="Wellcome Sanger Institute Data Sharing"/>
        </authorList>
    </citation>
    <scope>NUCLEOTIDE SEQUENCE [LARGE SCALE GENOMIC DNA]</scope>
</reference>
<name>A0A668A1D2_9TELE</name>
<organism evidence="2 3">
    <name type="scientific">Myripristis murdjan</name>
    <name type="common">pinecone soldierfish</name>
    <dbReference type="NCBI Taxonomy" id="586833"/>
    <lineage>
        <taxon>Eukaryota</taxon>
        <taxon>Metazoa</taxon>
        <taxon>Chordata</taxon>
        <taxon>Craniata</taxon>
        <taxon>Vertebrata</taxon>
        <taxon>Euteleostomi</taxon>
        <taxon>Actinopterygii</taxon>
        <taxon>Neopterygii</taxon>
        <taxon>Teleostei</taxon>
        <taxon>Neoteleostei</taxon>
        <taxon>Acanthomorphata</taxon>
        <taxon>Holocentriformes</taxon>
        <taxon>Holocentridae</taxon>
        <taxon>Myripristis</taxon>
    </lineage>
</organism>
<evidence type="ECO:0000256" key="1">
    <source>
        <dbReference type="SAM" id="SignalP"/>
    </source>
</evidence>
<proteinExistence type="predicted"/>
<keyword evidence="1" id="KW-0732">Signal</keyword>
<protein>
    <submittedName>
        <fullName evidence="2">Uncharacterized protein</fullName>
    </submittedName>
</protein>
<dbReference type="Ensembl" id="ENSMMDT00005039688.1">
    <property type="protein sequence ID" value="ENSMMDP00005038881.1"/>
    <property type="gene ID" value="ENSMMDG00005018053.1"/>
</dbReference>